<comment type="caution">
    <text evidence="1">The sequence shown here is derived from an EMBL/GenBank/DDBJ whole genome shotgun (WGS) entry which is preliminary data.</text>
</comment>
<dbReference type="STRING" id="1334629.MFUL124B02_34965"/>
<evidence type="ECO:0008006" key="3">
    <source>
        <dbReference type="Google" id="ProtNLM"/>
    </source>
</evidence>
<accession>A0A511SXV6</accession>
<evidence type="ECO:0000313" key="1">
    <source>
        <dbReference type="EMBL" id="GEN06143.1"/>
    </source>
</evidence>
<organism evidence="1 2">
    <name type="scientific">Myxococcus fulvus</name>
    <dbReference type="NCBI Taxonomy" id="33"/>
    <lineage>
        <taxon>Bacteria</taxon>
        <taxon>Pseudomonadati</taxon>
        <taxon>Myxococcota</taxon>
        <taxon>Myxococcia</taxon>
        <taxon>Myxococcales</taxon>
        <taxon>Cystobacterineae</taxon>
        <taxon>Myxococcaceae</taxon>
        <taxon>Myxococcus</taxon>
    </lineage>
</organism>
<gene>
    <name evidence="1" type="ORF">MFU01_11800</name>
</gene>
<dbReference type="SUPFAM" id="SSF52540">
    <property type="entry name" value="P-loop containing nucleoside triphosphate hydrolases"/>
    <property type="match status" value="1"/>
</dbReference>
<proteinExistence type="predicted"/>
<name>A0A511SXV6_MYXFU</name>
<dbReference type="Proteomes" id="UP000321514">
    <property type="component" value="Unassembled WGS sequence"/>
</dbReference>
<dbReference type="OrthoDB" id="9815894at2"/>
<sequence length="257" mass="29264">MEQVVRRSPLYTFVICPNNSGSTLLVRLLATSDQVSVFDSMNHEGQWLVHRDDPEAMPIPDTGSDELRNWTTNEAKFADPQRYHWERIKAVWHRAWDLGKAVLVEKSPPMVMAAPLLQEQFAPARFIVSVRSPYAFAEGVRRKRGYPLSVATAHWVRSSRLQLRNRAVLRGSLFFRYEDLCQSPERIAARILEYIPELGRLDVGRAFDIMGEHSTIRDFNGDSLGRMSAADLDEINTALAGHEDVLEALGYERIVRA</sequence>
<dbReference type="EMBL" id="BJXR01000014">
    <property type="protein sequence ID" value="GEN06143.1"/>
    <property type="molecule type" value="Genomic_DNA"/>
</dbReference>
<dbReference type="InterPro" id="IPR027417">
    <property type="entry name" value="P-loop_NTPase"/>
</dbReference>
<dbReference type="AlphaFoldDB" id="A0A511SXV6"/>
<reference evidence="1 2" key="1">
    <citation type="submission" date="2019-07" db="EMBL/GenBank/DDBJ databases">
        <title>Whole genome shotgun sequence of Myxococcus fulvus NBRC 100333.</title>
        <authorList>
            <person name="Hosoyama A."/>
            <person name="Uohara A."/>
            <person name="Ohji S."/>
            <person name="Ichikawa N."/>
        </authorList>
    </citation>
    <scope>NUCLEOTIDE SEQUENCE [LARGE SCALE GENOMIC DNA]</scope>
    <source>
        <strain evidence="1 2">NBRC 100333</strain>
    </source>
</reference>
<dbReference type="Pfam" id="PF13469">
    <property type="entry name" value="Sulfotransfer_3"/>
    <property type="match status" value="1"/>
</dbReference>
<evidence type="ECO:0000313" key="2">
    <source>
        <dbReference type="Proteomes" id="UP000321514"/>
    </source>
</evidence>
<dbReference type="Gene3D" id="3.40.50.300">
    <property type="entry name" value="P-loop containing nucleotide triphosphate hydrolases"/>
    <property type="match status" value="1"/>
</dbReference>
<protein>
    <recommendedName>
        <fullName evidence="3">Sulfotransferase family protein</fullName>
    </recommendedName>
</protein>